<organism evidence="1 2">
    <name type="scientific">Ancylostoma ceylanicum</name>
    <dbReference type="NCBI Taxonomy" id="53326"/>
    <lineage>
        <taxon>Eukaryota</taxon>
        <taxon>Metazoa</taxon>
        <taxon>Ecdysozoa</taxon>
        <taxon>Nematoda</taxon>
        <taxon>Chromadorea</taxon>
        <taxon>Rhabditida</taxon>
        <taxon>Rhabditina</taxon>
        <taxon>Rhabditomorpha</taxon>
        <taxon>Strongyloidea</taxon>
        <taxon>Ancylostomatidae</taxon>
        <taxon>Ancylostomatinae</taxon>
        <taxon>Ancylostoma</taxon>
    </lineage>
</organism>
<accession>A0A016VJJ8</accession>
<keyword evidence="2" id="KW-1185">Reference proteome</keyword>
<comment type="caution">
    <text evidence="1">The sequence shown here is derived from an EMBL/GenBank/DDBJ whole genome shotgun (WGS) entry which is preliminary data.</text>
</comment>
<dbReference type="EMBL" id="JARK01001345">
    <property type="protein sequence ID" value="EYC27565.1"/>
    <property type="molecule type" value="Genomic_DNA"/>
</dbReference>
<sequence>MSMTNVDNIKTEMCCEYGTVSTVGVDGGDLSPASKSTLRDRAAYDQIVAAVANVGFLGSCSSHLISTNKKTH</sequence>
<dbReference type="AlphaFoldDB" id="A0A016VJJ8"/>
<gene>
    <name evidence="1" type="primary">Acey_s0009.g798</name>
    <name evidence="1" type="ORF">Y032_0009g798</name>
</gene>
<name>A0A016VJJ8_9BILA</name>
<proteinExistence type="predicted"/>
<reference evidence="2" key="1">
    <citation type="journal article" date="2015" name="Nat. Genet.">
        <title>The genome and transcriptome of the zoonotic hookworm Ancylostoma ceylanicum identify infection-specific gene families.</title>
        <authorList>
            <person name="Schwarz E.M."/>
            <person name="Hu Y."/>
            <person name="Antoshechkin I."/>
            <person name="Miller M.M."/>
            <person name="Sternberg P.W."/>
            <person name="Aroian R.V."/>
        </authorList>
    </citation>
    <scope>NUCLEOTIDE SEQUENCE</scope>
    <source>
        <strain evidence="2">HY135</strain>
    </source>
</reference>
<dbReference type="Proteomes" id="UP000024635">
    <property type="component" value="Unassembled WGS sequence"/>
</dbReference>
<protein>
    <submittedName>
        <fullName evidence="1">Uncharacterized protein</fullName>
    </submittedName>
</protein>
<evidence type="ECO:0000313" key="2">
    <source>
        <dbReference type="Proteomes" id="UP000024635"/>
    </source>
</evidence>
<evidence type="ECO:0000313" key="1">
    <source>
        <dbReference type="EMBL" id="EYC27565.1"/>
    </source>
</evidence>